<dbReference type="OrthoDB" id="3239392at2"/>
<evidence type="ECO:0000313" key="3">
    <source>
        <dbReference type="Proteomes" id="UP000218399"/>
    </source>
</evidence>
<evidence type="ECO:0000313" key="2">
    <source>
        <dbReference type="EMBL" id="PAU67015.1"/>
    </source>
</evidence>
<accession>A0A2A2EDL6</accession>
<organism evidence="2 3">
    <name type="scientific">Bifidobacterium criceti</name>
    <dbReference type="NCBI Taxonomy" id="1960969"/>
    <lineage>
        <taxon>Bacteria</taxon>
        <taxon>Bacillati</taxon>
        <taxon>Actinomycetota</taxon>
        <taxon>Actinomycetes</taxon>
        <taxon>Bifidobacteriales</taxon>
        <taxon>Bifidobacteriaceae</taxon>
        <taxon>Bifidobacterium</taxon>
    </lineage>
</organism>
<dbReference type="AlphaFoldDB" id="A0A2A2EDL6"/>
<sequence>MNADERPEQEQLGNDEMNEPNNEAAEGAEDAHSADCFDPDTCCDHYEQMMIRAMRAVLRPDEAPECLYEKLRMTLDACCGGKHHVTHTVITHTVIHHNADGR</sequence>
<dbReference type="Proteomes" id="UP000218399">
    <property type="component" value="Unassembled WGS sequence"/>
</dbReference>
<protein>
    <submittedName>
        <fullName evidence="2">Uncharacterized protein</fullName>
    </submittedName>
</protein>
<proteinExistence type="predicted"/>
<dbReference type="EMBL" id="MVOH01000017">
    <property type="protein sequence ID" value="PAU67015.1"/>
    <property type="molecule type" value="Genomic_DNA"/>
</dbReference>
<evidence type="ECO:0000256" key="1">
    <source>
        <dbReference type="SAM" id="MobiDB-lite"/>
    </source>
</evidence>
<reference evidence="2 3" key="1">
    <citation type="journal article" date="2017" name="ISME J.">
        <title>Unveiling bifidobacterial biogeography across the mammalian branch of the tree of life.</title>
        <authorList>
            <person name="Milani C."/>
            <person name="Mangifesta M."/>
            <person name="Mancabelli L."/>
            <person name="Lugli G.A."/>
            <person name="James K."/>
            <person name="Duranti S."/>
            <person name="Turroni F."/>
            <person name="Ferrario C."/>
            <person name="Ossiprandi M.C."/>
            <person name="van Sinderen D."/>
            <person name="Ventura M."/>
        </authorList>
    </citation>
    <scope>NUCLEOTIDE SEQUENCE [LARGE SCALE GENOMIC DNA]</scope>
    <source>
        <strain evidence="3">Ham19E</strain>
    </source>
</reference>
<comment type="caution">
    <text evidence="2">The sequence shown here is derived from an EMBL/GenBank/DDBJ whole genome shotgun (WGS) entry which is preliminary data.</text>
</comment>
<feature type="region of interest" description="Disordered" evidence="1">
    <location>
        <begin position="1"/>
        <end position="33"/>
    </location>
</feature>
<name>A0A2A2EDL6_9BIFI</name>
<keyword evidence="3" id="KW-1185">Reference proteome</keyword>
<gene>
    <name evidence="2" type="ORF">B1526_1515</name>
</gene>